<evidence type="ECO:0000313" key="1">
    <source>
        <dbReference type="EMBL" id="KZT75665.1"/>
    </source>
</evidence>
<dbReference type="AlphaFoldDB" id="A0A2Z6ZRD4"/>
<proteinExistence type="predicted"/>
<evidence type="ECO:0000313" key="2">
    <source>
        <dbReference type="Proteomes" id="UP000250235"/>
    </source>
</evidence>
<sequence length="141" mass="15205">MCARQPCALAAHGGWKMALHDAKPLRMRWPRVSALPHARDARWPRNYGALAARLARGGWPLVARGCTLAGAVVRRCCAVADPSVAPLLVDDACRWSMMVRTGCASFTPLRRAVAHGVVRCRRVFYGGGAVASRRSGEAPAM</sequence>
<keyword evidence="2" id="KW-1185">Reference proteome</keyword>
<name>A0A2Z6ZRD4_9LAMI</name>
<gene>
    <name evidence="1" type="ORF">F511_47310</name>
</gene>
<dbReference type="Proteomes" id="UP000250235">
    <property type="component" value="Unassembled WGS sequence"/>
</dbReference>
<dbReference type="EMBL" id="KV208402">
    <property type="protein sequence ID" value="KZT75665.1"/>
    <property type="molecule type" value="Genomic_DNA"/>
</dbReference>
<organism evidence="1 2">
    <name type="scientific">Dorcoceras hygrometricum</name>
    <dbReference type="NCBI Taxonomy" id="472368"/>
    <lineage>
        <taxon>Eukaryota</taxon>
        <taxon>Viridiplantae</taxon>
        <taxon>Streptophyta</taxon>
        <taxon>Embryophyta</taxon>
        <taxon>Tracheophyta</taxon>
        <taxon>Spermatophyta</taxon>
        <taxon>Magnoliopsida</taxon>
        <taxon>eudicotyledons</taxon>
        <taxon>Gunneridae</taxon>
        <taxon>Pentapetalae</taxon>
        <taxon>asterids</taxon>
        <taxon>lamiids</taxon>
        <taxon>Lamiales</taxon>
        <taxon>Gesneriaceae</taxon>
        <taxon>Didymocarpoideae</taxon>
        <taxon>Trichosporeae</taxon>
        <taxon>Loxocarpinae</taxon>
        <taxon>Dorcoceras</taxon>
    </lineage>
</organism>
<protein>
    <submittedName>
        <fullName evidence="1">Uncharacterized protein</fullName>
    </submittedName>
</protein>
<reference evidence="1 2" key="1">
    <citation type="journal article" date="2015" name="Proc. Natl. Acad. Sci. U.S.A.">
        <title>The resurrection genome of Boea hygrometrica: A blueprint for survival of dehydration.</title>
        <authorList>
            <person name="Xiao L."/>
            <person name="Yang G."/>
            <person name="Zhang L."/>
            <person name="Yang X."/>
            <person name="Zhao S."/>
            <person name="Ji Z."/>
            <person name="Zhou Q."/>
            <person name="Hu M."/>
            <person name="Wang Y."/>
            <person name="Chen M."/>
            <person name="Xu Y."/>
            <person name="Jin H."/>
            <person name="Xiao X."/>
            <person name="Hu G."/>
            <person name="Bao F."/>
            <person name="Hu Y."/>
            <person name="Wan P."/>
            <person name="Li L."/>
            <person name="Deng X."/>
            <person name="Kuang T."/>
            <person name="Xiang C."/>
            <person name="Zhu J.K."/>
            <person name="Oliver M.J."/>
            <person name="He Y."/>
        </authorList>
    </citation>
    <scope>NUCLEOTIDE SEQUENCE [LARGE SCALE GENOMIC DNA]</scope>
    <source>
        <strain evidence="2">cv. XS01</strain>
    </source>
</reference>
<accession>A0A2Z6ZRD4</accession>